<dbReference type="InterPro" id="IPR036397">
    <property type="entry name" value="RNaseH_sf"/>
</dbReference>
<dbReference type="InterPro" id="IPR012337">
    <property type="entry name" value="RNaseH-like_sf"/>
</dbReference>
<evidence type="ECO:0000313" key="3">
    <source>
        <dbReference type="EMBL" id="KAJ0396532.1"/>
    </source>
</evidence>
<accession>A0AAD5LZ05</accession>
<dbReference type="SUPFAM" id="SSF53098">
    <property type="entry name" value="Ribonuclease H-like"/>
    <property type="match status" value="1"/>
</dbReference>
<reference evidence="3" key="1">
    <citation type="submission" date="2021-12" db="EMBL/GenBank/DDBJ databases">
        <title>Prjna785345.</title>
        <authorList>
            <person name="Rujirawat T."/>
            <person name="Krajaejun T."/>
        </authorList>
    </citation>
    <scope>NUCLEOTIDE SEQUENCE</scope>
    <source>
        <strain evidence="3">Pi057C3</strain>
    </source>
</reference>
<dbReference type="AlphaFoldDB" id="A0AAD5LZ05"/>
<dbReference type="PANTHER" id="PTHR15092">
    <property type="entry name" value="POLY A -SPECIFIC RIBONUCLEASE/TARGET OF EGR1, MEMBER 1"/>
    <property type="match status" value="1"/>
</dbReference>
<dbReference type="InterPro" id="IPR051181">
    <property type="entry name" value="CAF1_poly(A)_ribonucleases"/>
</dbReference>
<proteinExistence type="inferred from homology"/>
<dbReference type="Gene3D" id="3.30.420.10">
    <property type="entry name" value="Ribonuclease H-like superfamily/Ribonuclease H"/>
    <property type="match status" value="2"/>
</dbReference>
<dbReference type="InterPro" id="IPR006941">
    <property type="entry name" value="RNase_CAF1"/>
</dbReference>
<dbReference type="FunFam" id="3.30.420.10:FF:000128">
    <property type="entry name" value="Poly(A)-specific ribonuclease PARN"/>
    <property type="match status" value="1"/>
</dbReference>
<gene>
    <name evidence="3" type="ORF">P43SY_003743</name>
</gene>
<dbReference type="Proteomes" id="UP001209570">
    <property type="component" value="Unassembled WGS sequence"/>
</dbReference>
<dbReference type="GO" id="GO:0003723">
    <property type="term" value="F:RNA binding"/>
    <property type="evidence" value="ECO:0007669"/>
    <property type="project" value="TreeGrafter"/>
</dbReference>
<evidence type="ECO:0000256" key="1">
    <source>
        <dbReference type="ARBA" id="ARBA00008372"/>
    </source>
</evidence>
<evidence type="ECO:0000313" key="4">
    <source>
        <dbReference type="Proteomes" id="UP001209570"/>
    </source>
</evidence>
<feature type="region of interest" description="Disordered" evidence="2">
    <location>
        <begin position="557"/>
        <end position="601"/>
    </location>
</feature>
<name>A0AAD5LZ05_PYTIN</name>
<dbReference type="EMBL" id="JAKCXM010000291">
    <property type="protein sequence ID" value="KAJ0396532.1"/>
    <property type="molecule type" value="Genomic_DNA"/>
</dbReference>
<dbReference type="GO" id="GO:0000175">
    <property type="term" value="F:3'-5'-RNA exonuclease activity"/>
    <property type="evidence" value="ECO:0007669"/>
    <property type="project" value="TreeGrafter"/>
</dbReference>
<keyword evidence="4" id="KW-1185">Reference proteome</keyword>
<dbReference type="PANTHER" id="PTHR15092:SF47">
    <property type="entry name" value="POLY(A)-SPECIFIC EXORIBONUCLEASE PARN"/>
    <property type="match status" value="1"/>
</dbReference>
<sequence>MLARQSLRLAPRLAPFHRRVSTATGAPSPSLPSLARSSPLGEMNVTRHNFKQCFADLKADIERASCRFIAIDTEFTGLSPTEDEKERYIDTLDERYKKVKRAGESFLITQFGLSTVHLDEKHEFVVKTWNFYVFPRPYGSVDERFLCQASSLQFLAEHGFDFNKFIGDGIPFINLARTETMRQRLERRIENLSKPNKQLSLSADGQAFYDDVLAKLGEWLDSGDARKGGRLLVPARNSFHKMLIHEATREKANYLYSESASEGVEVRMVSNKEKEELLAARAQEMRDELDDAIGFSRVIELISTSKKPVVGHNALLDFVYVFNQFYKPLPDTLAEFKTQLTEFFPTIYDTKHLTLRSPLGGKLTSTSLSALFEYMRANVKPTPENLLSSDPQFEGYRAALKAEGDSEEKLLCHEAGFDAFMTSVCFLGLLAHDNNGQLLEGSSISDAKVLKSRLQEMEAMKNQLNLMISDEAFLDLGNVEQKIDRSSVYHVSTNDRKRRILQVKMESLFDEPSKIARVLKESDRDAFVFMEGSAVLKDETTTAEMGVTVTPFEEYHAKRQRTSPFKRQPQSPTPAPPSPSPEKPEPPAAEGASLWDRCTIS</sequence>
<protein>
    <submittedName>
        <fullName evidence="3">Uncharacterized protein</fullName>
    </submittedName>
</protein>
<evidence type="ECO:0000256" key="2">
    <source>
        <dbReference type="SAM" id="MobiDB-lite"/>
    </source>
</evidence>
<comment type="similarity">
    <text evidence="1">Belongs to the CAF1 family.</text>
</comment>
<organism evidence="3 4">
    <name type="scientific">Pythium insidiosum</name>
    <name type="common">Pythiosis disease agent</name>
    <dbReference type="NCBI Taxonomy" id="114742"/>
    <lineage>
        <taxon>Eukaryota</taxon>
        <taxon>Sar</taxon>
        <taxon>Stramenopiles</taxon>
        <taxon>Oomycota</taxon>
        <taxon>Peronosporomycetes</taxon>
        <taxon>Pythiales</taxon>
        <taxon>Pythiaceae</taxon>
        <taxon>Pythium</taxon>
    </lineage>
</organism>
<dbReference type="Pfam" id="PF04857">
    <property type="entry name" value="CAF1"/>
    <property type="match status" value="1"/>
</dbReference>
<feature type="compositionally biased region" description="Pro residues" evidence="2">
    <location>
        <begin position="571"/>
        <end position="581"/>
    </location>
</feature>
<comment type="caution">
    <text evidence="3">The sequence shown here is derived from an EMBL/GenBank/DDBJ whole genome shotgun (WGS) entry which is preliminary data.</text>
</comment>